<sequence length="165" mass="18395">MSDPLASTGGQRQPSEITSKEVEVKKKTLALNVNFTIDERRGHPNIEFVTQFNVPGTYPLAPNHPQCFLNKLEPREQSIIKDGVRQSWNIMMNTPRMIPNLQAPIFVPPNFHATAPGSIFQPPPVVAPNYQVSPYMNSYYQSPVMNPNIHSPAPITGFGNSFPPQ</sequence>
<evidence type="ECO:0000256" key="1">
    <source>
        <dbReference type="SAM" id="MobiDB-lite"/>
    </source>
</evidence>
<accession>A0ABP1RLB2</accession>
<evidence type="ECO:0000313" key="2">
    <source>
        <dbReference type="EMBL" id="CAL8129879.1"/>
    </source>
</evidence>
<dbReference type="Proteomes" id="UP001642540">
    <property type="component" value="Unassembled WGS sequence"/>
</dbReference>
<reference evidence="2 3" key="1">
    <citation type="submission" date="2024-08" db="EMBL/GenBank/DDBJ databases">
        <authorList>
            <person name="Cucini C."/>
            <person name="Frati F."/>
        </authorList>
    </citation>
    <scope>NUCLEOTIDE SEQUENCE [LARGE SCALE GENOMIC DNA]</scope>
</reference>
<feature type="region of interest" description="Disordered" evidence="1">
    <location>
        <begin position="1"/>
        <end position="20"/>
    </location>
</feature>
<comment type="caution">
    <text evidence="2">The sequence shown here is derived from an EMBL/GenBank/DDBJ whole genome shotgun (WGS) entry which is preliminary data.</text>
</comment>
<name>A0ABP1RLB2_9HEXA</name>
<dbReference type="EMBL" id="CAXLJM020000078">
    <property type="protein sequence ID" value="CAL8129879.1"/>
    <property type="molecule type" value="Genomic_DNA"/>
</dbReference>
<organism evidence="2 3">
    <name type="scientific">Orchesella dallaii</name>
    <dbReference type="NCBI Taxonomy" id="48710"/>
    <lineage>
        <taxon>Eukaryota</taxon>
        <taxon>Metazoa</taxon>
        <taxon>Ecdysozoa</taxon>
        <taxon>Arthropoda</taxon>
        <taxon>Hexapoda</taxon>
        <taxon>Collembola</taxon>
        <taxon>Entomobryomorpha</taxon>
        <taxon>Entomobryoidea</taxon>
        <taxon>Orchesellidae</taxon>
        <taxon>Orchesellinae</taxon>
        <taxon>Orchesella</taxon>
    </lineage>
</organism>
<gene>
    <name evidence="2" type="ORF">ODALV1_LOCUS23467</name>
</gene>
<proteinExistence type="predicted"/>
<evidence type="ECO:0000313" key="3">
    <source>
        <dbReference type="Proteomes" id="UP001642540"/>
    </source>
</evidence>
<protein>
    <submittedName>
        <fullName evidence="2">Uncharacterized protein</fullName>
    </submittedName>
</protein>
<keyword evidence="3" id="KW-1185">Reference proteome</keyword>
<feature type="compositionally biased region" description="Polar residues" evidence="1">
    <location>
        <begin position="8"/>
        <end position="17"/>
    </location>
</feature>